<dbReference type="EC" id="3.4.19.12" evidence="3"/>
<dbReference type="SUPFAM" id="SSF54001">
    <property type="entry name" value="Cysteine proteinases"/>
    <property type="match status" value="1"/>
</dbReference>
<evidence type="ECO:0000256" key="1">
    <source>
        <dbReference type="ARBA" id="ARBA00000707"/>
    </source>
</evidence>
<dbReference type="InterPro" id="IPR028889">
    <property type="entry name" value="USP"/>
</dbReference>
<feature type="region of interest" description="Disordered" evidence="5">
    <location>
        <begin position="488"/>
        <end position="647"/>
    </location>
</feature>
<dbReference type="Gene3D" id="1.20.58.80">
    <property type="entry name" value="Phosphotransferase system, lactose/cellobiose-type IIA subunit"/>
    <property type="match status" value="1"/>
</dbReference>
<protein>
    <recommendedName>
        <fullName evidence="3">ubiquitinyl hydrolase 1</fullName>
        <ecNumber evidence="3">3.4.19.12</ecNumber>
    </recommendedName>
</protein>
<dbReference type="SUPFAM" id="SSF140856">
    <property type="entry name" value="USP8 N-terminal domain-like"/>
    <property type="match status" value="1"/>
</dbReference>
<feature type="domain" description="Rhodanese" evidence="6">
    <location>
        <begin position="173"/>
        <end position="290"/>
    </location>
</feature>
<evidence type="ECO:0000256" key="4">
    <source>
        <dbReference type="SAM" id="Coils"/>
    </source>
</evidence>
<dbReference type="PROSITE" id="PS50235">
    <property type="entry name" value="USP_3"/>
    <property type="match status" value="1"/>
</dbReference>
<keyword evidence="4" id="KW-0175">Coiled coil</keyword>
<dbReference type="Proteomes" id="UP000820818">
    <property type="component" value="Linkage Group LG1"/>
</dbReference>
<dbReference type="CDD" id="cd02674">
    <property type="entry name" value="Peptidase_C19R"/>
    <property type="match status" value="1"/>
</dbReference>
<dbReference type="SUPFAM" id="SSF52821">
    <property type="entry name" value="Rhodanese/Cell cycle control phosphatase"/>
    <property type="match status" value="1"/>
</dbReference>
<dbReference type="InterPro" id="IPR036873">
    <property type="entry name" value="Rhodanese-like_dom_sf"/>
</dbReference>
<feature type="compositionally biased region" description="Basic and acidic residues" evidence="5">
    <location>
        <begin position="539"/>
        <end position="612"/>
    </location>
</feature>
<accession>A0AAD5Q2H3</accession>
<dbReference type="PROSITE" id="PS00973">
    <property type="entry name" value="USP_2"/>
    <property type="match status" value="1"/>
</dbReference>
<dbReference type="InterPro" id="IPR001763">
    <property type="entry name" value="Rhodanese-like_dom"/>
</dbReference>
<dbReference type="InterPro" id="IPR038765">
    <property type="entry name" value="Papain-like_cys_pep_sf"/>
</dbReference>
<evidence type="ECO:0000313" key="9">
    <source>
        <dbReference type="Proteomes" id="UP000820818"/>
    </source>
</evidence>
<reference evidence="8 9" key="1">
    <citation type="submission" date="2022-05" db="EMBL/GenBank/DDBJ databases">
        <title>A multi-omics perspective on studying reproductive biology in Daphnia sinensis.</title>
        <authorList>
            <person name="Jia J."/>
        </authorList>
    </citation>
    <scope>NUCLEOTIDE SEQUENCE [LARGE SCALE GENOMIC DNA]</scope>
    <source>
        <strain evidence="8 9">WSL</strain>
    </source>
</reference>
<dbReference type="PROSITE" id="PS50206">
    <property type="entry name" value="RHODANESE_3"/>
    <property type="match status" value="1"/>
</dbReference>
<evidence type="ECO:0000256" key="2">
    <source>
        <dbReference type="ARBA" id="ARBA00009085"/>
    </source>
</evidence>
<sequence>MELYLGESVDQLNLQAELPSEKLKLANPRLLVGTAVKLYNQAVELRDKGDAELSYVSFMKYLNLVNTIRKSPEYKKDEKYFNNLLGTKNVRNAIENAENLQKDLQRRYDDRAEELIIREKFEKLEIKEKQDKEAKEKQIIEEKATTVEAYSNFPSDDGGFISSWQLEAMIKQKSTSFIIFDVRSKEDFENSHIKHPNCVSIPEDKLKPGLSAGALYKTLPLEAKVDWPKRLTADMIVLVDWFGEKLPGSAIYALEEILTKWDPSSKYKGVIKVLSKGYDEWLFRFPMQTTNPHATAVAKHSKVEDISPVEYIEYPDFDEAMKPPAIEPTASPLPLINRTTKPAIEIKKIDEISVEPSIQPVPLPRSNIPKTPSDDQDIDEGFVTSLPSVNRMGSVPKIDRSLKTEAMVKYLQDEEKLVEKHLAITADRLEKEKEWDRIRREKEASANDEIANQLQEREKEMIELFKKMENDNKQQELEIARLRKEVENIRRNADASNDKTKPDAEETNIQARITDKEVKQAAMNREVERLRELRKKAEKAREKEREEQEKEEEYKRGMQRLKDEQARKNEEMKKKRDEENKKEEETRKRLEQQRQNFSRKEALKIDKLKDEPSSGFGLGSKMNRSHSTPDLAQALQKESERGTKVAKVDRDLKPRDTNRTNIIRNSDLSKNRNFNPVYGNMGRGLTGLKNLGNTCYMNSILQCISNNTLLTNFFVDGSYRNYLNTSNKQTRGEISDEVSSTLNALWSGQYRSISCKDLKNAVGRYKSSFRGYEQQDSHEFLTILVDWLHEELNEIRVKRPLKEQNNYGIPDEKAANMAWEDYSASNKSIIVKLFAGQQRSSLRCTTCLKESVTFEPFFNLSLPIPPSNTQCSIMECFQLYTKPEQISGWSCPFCKNKRGASKKIDIWKLPPVLVVHLQRFYNDGLWRKRLNMVDFNVNGLDLEGVVKSEKPRYTRFQLYAVSNHYGTMDAGHYTAYCKNAEYNKWFKFDDQDVMEISGNEVRSSAAYILFYTAIDYIAPPVNVIQN</sequence>
<feature type="region of interest" description="Disordered" evidence="5">
    <location>
        <begin position="358"/>
        <end position="379"/>
    </location>
</feature>
<dbReference type="Pfam" id="PF08969">
    <property type="entry name" value="USP8_dimer"/>
    <property type="match status" value="1"/>
</dbReference>
<evidence type="ECO:0000256" key="3">
    <source>
        <dbReference type="ARBA" id="ARBA00012759"/>
    </source>
</evidence>
<gene>
    <name evidence="8" type="ORF">GHT06_008189</name>
</gene>
<dbReference type="InterPro" id="IPR050185">
    <property type="entry name" value="Ub_carboxyl-term_hydrolase"/>
</dbReference>
<evidence type="ECO:0000313" key="8">
    <source>
        <dbReference type="EMBL" id="KAI9564450.1"/>
    </source>
</evidence>
<dbReference type="InterPro" id="IPR015063">
    <property type="entry name" value="USP8_dimer"/>
</dbReference>
<dbReference type="Gene3D" id="3.40.250.10">
    <property type="entry name" value="Rhodanese-like domain"/>
    <property type="match status" value="1"/>
</dbReference>
<evidence type="ECO:0000259" key="7">
    <source>
        <dbReference type="PROSITE" id="PS50235"/>
    </source>
</evidence>
<dbReference type="InterPro" id="IPR001394">
    <property type="entry name" value="Peptidase_C19_UCH"/>
</dbReference>
<feature type="coiled-coil region" evidence="4">
    <location>
        <begin position="87"/>
        <end position="114"/>
    </location>
</feature>
<dbReference type="Pfam" id="PF00443">
    <property type="entry name" value="UCH"/>
    <property type="match status" value="1"/>
</dbReference>
<dbReference type="Gene3D" id="3.90.70.10">
    <property type="entry name" value="Cysteine proteinases"/>
    <property type="match status" value="1"/>
</dbReference>
<comment type="similarity">
    <text evidence="2">Belongs to the peptidase C19 family.</text>
</comment>
<feature type="compositionally biased region" description="Basic and acidic residues" evidence="5">
    <location>
        <begin position="513"/>
        <end position="531"/>
    </location>
</feature>
<comment type="catalytic activity">
    <reaction evidence="1">
        <text>Thiol-dependent hydrolysis of ester, thioester, amide, peptide and isopeptide bonds formed by the C-terminal Gly of ubiquitin (a 76-residue protein attached to proteins as an intracellular targeting signal).</text>
        <dbReference type="EC" id="3.4.19.12"/>
    </reaction>
</comment>
<dbReference type="CDD" id="cd00158">
    <property type="entry name" value="RHOD"/>
    <property type="match status" value="1"/>
</dbReference>
<evidence type="ECO:0000259" key="6">
    <source>
        <dbReference type="PROSITE" id="PS50206"/>
    </source>
</evidence>
<organism evidence="8 9">
    <name type="scientific">Daphnia sinensis</name>
    <dbReference type="NCBI Taxonomy" id="1820382"/>
    <lineage>
        <taxon>Eukaryota</taxon>
        <taxon>Metazoa</taxon>
        <taxon>Ecdysozoa</taxon>
        <taxon>Arthropoda</taxon>
        <taxon>Crustacea</taxon>
        <taxon>Branchiopoda</taxon>
        <taxon>Diplostraca</taxon>
        <taxon>Cladocera</taxon>
        <taxon>Anomopoda</taxon>
        <taxon>Daphniidae</taxon>
        <taxon>Daphnia</taxon>
        <taxon>Daphnia similis group</taxon>
    </lineage>
</organism>
<proteinExistence type="inferred from homology"/>
<comment type="caution">
    <text evidence="8">The sequence shown here is derived from an EMBL/GenBank/DDBJ whole genome shotgun (WGS) entry which is preliminary data.</text>
</comment>
<dbReference type="EMBL" id="WJBH02000001">
    <property type="protein sequence ID" value="KAI9564450.1"/>
    <property type="molecule type" value="Genomic_DNA"/>
</dbReference>
<dbReference type="PANTHER" id="PTHR21646:SF46">
    <property type="entry name" value="UBIQUITIN CARBOXYL-TERMINAL HYDROLASE"/>
    <property type="match status" value="1"/>
</dbReference>
<dbReference type="PANTHER" id="PTHR21646">
    <property type="entry name" value="UBIQUITIN CARBOXYL-TERMINAL HYDROLASE"/>
    <property type="match status" value="1"/>
</dbReference>
<feature type="compositionally biased region" description="Basic and acidic residues" evidence="5">
    <location>
        <begin position="488"/>
        <end position="504"/>
    </location>
</feature>
<feature type="domain" description="USP" evidence="7">
    <location>
        <begin position="686"/>
        <end position="1014"/>
    </location>
</feature>
<keyword evidence="9" id="KW-1185">Reference proteome</keyword>
<keyword evidence="8" id="KW-0378">Hydrolase</keyword>
<feature type="compositionally biased region" description="Basic and acidic residues" evidence="5">
    <location>
        <begin position="637"/>
        <end position="647"/>
    </location>
</feature>
<name>A0AAD5Q2H3_9CRUS</name>
<dbReference type="GO" id="GO:0004843">
    <property type="term" value="F:cysteine-type deubiquitinase activity"/>
    <property type="evidence" value="ECO:0007669"/>
    <property type="project" value="UniProtKB-EC"/>
</dbReference>
<dbReference type="AlphaFoldDB" id="A0AAD5Q2H3"/>
<dbReference type="Pfam" id="PF00581">
    <property type="entry name" value="Rhodanese"/>
    <property type="match status" value="1"/>
</dbReference>
<dbReference type="GO" id="GO:0016579">
    <property type="term" value="P:protein deubiquitination"/>
    <property type="evidence" value="ECO:0007669"/>
    <property type="project" value="InterPro"/>
</dbReference>
<dbReference type="InterPro" id="IPR018200">
    <property type="entry name" value="USP_CS"/>
</dbReference>
<evidence type="ECO:0000256" key="5">
    <source>
        <dbReference type="SAM" id="MobiDB-lite"/>
    </source>
</evidence>
<dbReference type="PROSITE" id="PS00972">
    <property type="entry name" value="USP_1"/>
    <property type="match status" value="1"/>
</dbReference>